<feature type="domain" description="D-isomer specific 2-hydroxyacid dehydrogenase NAD-binding" evidence="6">
    <location>
        <begin position="125"/>
        <end position="298"/>
    </location>
</feature>
<dbReference type="Pfam" id="PF00389">
    <property type="entry name" value="2-Hacid_dh"/>
    <property type="match status" value="1"/>
</dbReference>
<keyword evidence="2 4" id="KW-0560">Oxidoreductase</keyword>
<protein>
    <submittedName>
        <fullName evidence="7">Hydroxyacid dehydrogenase</fullName>
    </submittedName>
</protein>
<reference evidence="7 8" key="1">
    <citation type="submission" date="2020-03" db="EMBL/GenBank/DDBJ databases">
        <title>A novel species.</title>
        <authorList>
            <person name="Gao J."/>
        </authorList>
    </citation>
    <scope>NUCLEOTIDE SEQUENCE [LARGE SCALE GENOMIC DNA]</scope>
    <source>
        <strain evidence="7 8">QMT-12</strain>
    </source>
</reference>
<sequence length="338" mass="35365">MTVRAGRGHRPTAVCVMDPAVAGSVLPPDLRARLSAVVRLAPDPAGPDLDEVFAAALADAEVLVSGWGCPRLTAGVLERAPRLRAVAHAAGSVKSLVSDAVWERGIVVSSAADANAGPMVAHTVALVTLAARRTLTMAAGYRDKWPAFSSRSGADGHTVGIVGASRIGRRVIAELARSDARYRILLSDPYVTDDEARRLGAERVGLADLCRRSGVVSVHAPLLPETAGLLDAGLLALIPDGGALINTARGALVDTEALTRECRAGRLEAYLDVTDPEPLPPGHPLLSLPNVLVTPHVAGAQGTEVRRLGQYAVEEVERWAAGRPLLGQVTREALPRLA</sequence>
<feature type="domain" description="D-isomer specific 2-hydroxyacid dehydrogenase catalytic" evidence="5">
    <location>
        <begin position="49"/>
        <end position="329"/>
    </location>
</feature>
<dbReference type="Pfam" id="PF02826">
    <property type="entry name" value="2-Hacid_dh_C"/>
    <property type="match status" value="1"/>
</dbReference>
<evidence type="ECO:0000256" key="1">
    <source>
        <dbReference type="ARBA" id="ARBA00005854"/>
    </source>
</evidence>
<evidence type="ECO:0000259" key="6">
    <source>
        <dbReference type="Pfam" id="PF02826"/>
    </source>
</evidence>
<gene>
    <name evidence="7" type="ORF">HA039_06035</name>
</gene>
<dbReference type="PANTHER" id="PTHR42789">
    <property type="entry name" value="D-ISOMER SPECIFIC 2-HYDROXYACID DEHYDROGENASE FAMILY PROTEIN (AFU_ORTHOLOGUE AFUA_6G10090)"/>
    <property type="match status" value="1"/>
</dbReference>
<dbReference type="PANTHER" id="PTHR42789:SF1">
    <property type="entry name" value="D-ISOMER SPECIFIC 2-HYDROXYACID DEHYDROGENASE FAMILY PROTEIN (AFU_ORTHOLOGUE AFUA_6G10090)"/>
    <property type="match status" value="1"/>
</dbReference>
<dbReference type="Gene3D" id="3.40.50.720">
    <property type="entry name" value="NAD(P)-binding Rossmann-like Domain"/>
    <property type="match status" value="2"/>
</dbReference>
<dbReference type="RefSeq" id="WP_167024858.1">
    <property type="nucleotide sequence ID" value="NZ_CP050177.1"/>
</dbReference>
<dbReference type="InterPro" id="IPR006140">
    <property type="entry name" value="D-isomer_DH_NAD-bd"/>
</dbReference>
<dbReference type="SUPFAM" id="SSF51735">
    <property type="entry name" value="NAD(P)-binding Rossmann-fold domains"/>
    <property type="match status" value="1"/>
</dbReference>
<dbReference type="InterPro" id="IPR006139">
    <property type="entry name" value="D-isomer_2_OHA_DH_cat_dom"/>
</dbReference>
<evidence type="ECO:0000256" key="3">
    <source>
        <dbReference type="ARBA" id="ARBA00023027"/>
    </source>
</evidence>
<keyword evidence="8" id="KW-1185">Reference proteome</keyword>
<evidence type="ECO:0000313" key="8">
    <source>
        <dbReference type="Proteomes" id="UP000501179"/>
    </source>
</evidence>
<dbReference type="GO" id="GO:0016616">
    <property type="term" value="F:oxidoreductase activity, acting on the CH-OH group of donors, NAD or NADP as acceptor"/>
    <property type="evidence" value="ECO:0007669"/>
    <property type="project" value="InterPro"/>
</dbReference>
<dbReference type="KEGG" id="slia:HA039_06035"/>
<dbReference type="Proteomes" id="UP000501179">
    <property type="component" value="Chromosome"/>
</dbReference>
<dbReference type="InterPro" id="IPR050857">
    <property type="entry name" value="D-2-hydroxyacid_DH"/>
</dbReference>
<accession>A0A6G9GV26</accession>
<evidence type="ECO:0000259" key="5">
    <source>
        <dbReference type="Pfam" id="PF00389"/>
    </source>
</evidence>
<name>A0A6G9GV26_9ACTN</name>
<evidence type="ECO:0000256" key="4">
    <source>
        <dbReference type="RuleBase" id="RU003719"/>
    </source>
</evidence>
<keyword evidence="3" id="KW-0520">NAD</keyword>
<dbReference type="CDD" id="cd12167">
    <property type="entry name" value="2-Hacid_dh_8"/>
    <property type="match status" value="1"/>
</dbReference>
<dbReference type="EMBL" id="CP050177">
    <property type="protein sequence ID" value="QIQ01909.1"/>
    <property type="molecule type" value="Genomic_DNA"/>
</dbReference>
<comment type="similarity">
    <text evidence="1 4">Belongs to the D-isomer specific 2-hydroxyacid dehydrogenase family.</text>
</comment>
<dbReference type="InterPro" id="IPR036291">
    <property type="entry name" value="NAD(P)-bd_dom_sf"/>
</dbReference>
<dbReference type="SUPFAM" id="SSF52283">
    <property type="entry name" value="Formate/glycerate dehydrogenase catalytic domain-like"/>
    <property type="match status" value="1"/>
</dbReference>
<evidence type="ECO:0000256" key="2">
    <source>
        <dbReference type="ARBA" id="ARBA00023002"/>
    </source>
</evidence>
<organism evidence="7 8">
    <name type="scientific">Streptomyces liangshanensis</name>
    <dbReference type="NCBI Taxonomy" id="2717324"/>
    <lineage>
        <taxon>Bacteria</taxon>
        <taxon>Bacillati</taxon>
        <taxon>Actinomycetota</taxon>
        <taxon>Actinomycetes</taxon>
        <taxon>Kitasatosporales</taxon>
        <taxon>Streptomycetaceae</taxon>
        <taxon>Streptomyces</taxon>
    </lineage>
</organism>
<dbReference type="AlphaFoldDB" id="A0A6G9GV26"/>
<dbReference type="GO" id="GO:0051287">
    <property type="term" value="F:NAD binding"/>
    <property type="evidence" value="ECO:0007669"/>
    <property type="project" value="InterPro"/>
</dbReference>
<evidence type="ECO:0000313" key="7">
    <source>
        <dbReference type="EMBL" id="QIQ01909.1"/>
    </source>
</evidence>
<proteinExistence type="inferred from homology"/>